<reference evidence="2" key="1">
    <citation type="submission" date="2022-06" db="EMBL/GenBank/DDBJ databases">
        <authorList>
            <consortium name="SYNGENTA / RWTH Aachen University"/>
        </authorList>
    </citation>
    <scope>NUCLEOTIDE SEQUENCE</scope>
</reference>
<gene>
    <name evidence="2" type="ORF">PPACK8108_LOCUS22823</name>
</gene>
<dbReference type="AlphaFoldDB" id="A0AAV0BNL9"/>
<comment type="caution">
    <text evidence="2">The sequence shown here is derived from an EMBL/GenBank/DDBJ whole genome shotgun (WGS) entry which is preliminary data.</text>
</comment>
<dbReference type="Proteomes" id="UP001153365">
    <property type="component" value="Unassembled WGS sequence"/>
</dbReference>
<feature type="region of interest" description="Disordered" evidence="1">
    <location>
        <begin position="1"/>
        <end position="60"/>
    </location>
</feature>
<evidence type="ECO:0000256" key="1">
    <source>
        <dbReference type="SAM" id="MobiDB-lite"/>
    </source>
</evidence>
<keyword evidence="3" id="KW-1185">Reference proteome</keyword>
<organism evidence="2 3">
    <name type="scientific">Phakopsora pachyrhizi</name>
    <name type="common">Asian soybean rust disease fungus</name>
    <dbReference type="NCBI Taxonomy" id="170000"/>
    <lineage>
        <taxon>Eukaryota</taxon>
        <taxon>Fungi</taxon>
        <taxon>Dikarya</taxon>
        <taxon>Basidiomycota</taxon>
        <taxon>Pucciniomycotina</taxon>
        <taxon>Pucciniomycetes</taxon>
        <taxon>Pucciniales</taxon>
        <taxon>Phakopsoraceae</taxon>
        <taxon>Phakopsora</taxon>
    </lineage>
</organism>
<accession>A0AAV0BNL9</accession>
<feature type="compositionally biased region" description="Polar residues" evidence="1">
    <location>
        <begin position="36"/>
        <end position="45"/>
    </location>
</feature>
<feature type="compositionally biased region" description="Acidic residues" evidence="1">
    <location>
        <begin position="1"/>
        <end position="11"/>
    </location>
</feature>
<proteinExistence type="predicted"/>
<protein>
    <submittedName>
        <fullName evidence="2">Expressed protein</fullName>
    </submittedName>
</protein>
<name>A0AAV0BNL9_PHAPC</name>
<evidence type="ECO:0000313" key="2">
    <source>
        <dbReference type="EMBL" id="CAH7687951.1"/>
    </source>
</evidence>
<sequence length="296" mass="33691">MTIIESSEEDQNQAQTSYSSNDLHHHHHISGNSNSKTQETQNRSVTPLAGPRSTSAMSHVSFRSMRSISSRMRVRIKSFGQVLEIRKSRTVEFDWSDLRSEYESHLARGSIVERCLVEVDVGDQRVGQGKWWIDSVWTLADRLSPPIPAVLAQYSATGLLPLLNPLRNALRSLENQLPYDINQESIQRFERLSMSLTRALWYSQLIESVIEVVGRSGLVKFELIGLSSLKTDETQRVNVSKDKDDTDEGVMKGFRDQLLLEEDLDFEKVCNWKGEIRCKTAGGQPWRGIIKTQPMQ</sequence>
<dbReference type="EMBL" id="CALTRL010005923">
    <property type="protein sequence ID" value="CAH7687951.1"/>
    <property type="molecule type" value="Genomic_DNA"/>
</dbReference>
<evidence type="ECO:0000313" key="3">
    <source>
        <dbReference type="Proteomes" id="UP001153365"/>
    </source>
</evidence>